<keyword evidence="21" id="KW-1185">Reference proteome</keyword>
<dbReference type="GO" id="GO:0006886">
    <property type="term" value="P:intracellular protein transport"/>
    <property type="evidence" value="ECO:0007669"/>
    <property type="project" value="InterPro"/>
</dbReference>
<dbReference type="SUPFAM" id="SSF52540">
    <property type="entry name" value="P-loop containing nucleoside triphosphate hydrolases"/>
    <property type="match status" value="1"/>
</dbReference>
<evidence type="ECO:0000256" key="1">
    <source>
        <dbReference type="ARBA" id="ARBA00004240"/>
    </source>
</evidence>
<evidence type="ECO:0000256" key="9">
    <source>
        <dbReference type="ARBA" id="ARBA00022927"/>
    </source>
</evidence>
<dbReference type="PROSITE" id="PS51417">
    <property type="entry name" value="ARF"/>
    <property type="match status" value="1"/>
</dbReference>
<keyword evidence="6 13" id="KW-0547">Nucleotide-binding</keyword>
<dbReference type="Pfam" id="PF00025">
    <property type="entry name" value="Arf"/>
    <property type="match status" value="1"/>
</dbReference>
<evidence type="ECO:0000256" key="4">
    <source>
        <dbReference type="ARBA" id="ARBA00011984"/>
    </source>
</evidence>
<name>A0A8S9XFJ8_APOLU</name>
<evidence type="ECO:0000256" key="17">
    <source>
        <dbReference type="RuleBase" id="RU003616"/>
    </source>
</evidence>
<evidence type="ECO:0000256" key="6">
    <source>
        <dbReference type="ARBA" id="ARBA00022741"/>
    </source>
</evidence>
<dbReference type="CDD" id="cd06526">
    <property type="entry name" value="metazoan_ACD"/>
    <property type="match status" value="1"/>
</dbReference>
<dbReference type="EMBL" id="WIXP02000007">
    <property type="protein sequence ID" value="KAF6207830.1"/>
    <property type="molecule type" value="Genomic_DNA"/>
</dbReference>
<organism evidence="20 21">
    <name type="scientific">Apolygus lucorum</name>
    <name type="common">Small green plant bug</name>
    <name type="synonym">Lygocoris lucorum</name>
    <dbReference type="NCBI Taxonomy" id="248454"/>
    <lineage>
        <taxon>Eukaryota</taxon>
        <taxon>Metazoa</taxon>
        <taxon>Ecdysozoa</taxon>
        <taxon>Arthropoda</taxon>
        <taxon>Hexapoda</taxon>
        <taxon>Insecta</taxon>
        <taxon>Pterygota</taxon>
        <taxon>Neoptera</taxon>
        <taxon>Paraneoptera</taxon>
        <taxon>Hemiptera</taxon>
        <taxon>Heteroptera</taxon>
        <taxon>Panheteroptera</taxon>
        <taxon>Cimicomorpha</taxon>
        <taxon>Miridae</taxon>
        <taxon>Mirini</taxon>
        <taxon>Apolygus</taxon>
    </lineage>
</organism>
<dbReference type="GO" id="GO:0005794">
    <property type="term" value="C:Golgi apparatus"/>
    <property type="evidence" value="ECO:0007669"/>
    <property type="project" value="UniProtKB-SubCell"/>
</dbReference>
<keyword evidence="15" id="KW-0479">Metal-binding</keyword>
<comment type="subcellular location">
    <subcellularLocation>
        <location evidence="1">Endoplasmic reticulum</location>
    </subcellularLocation>
    <subcellularLocation>
        <location evidence="2">Golgi apparatus</location>
    </subcellularLocation>
</comment>
<comment type="catalytic activity">
    <reaction evidence="12">
        <text>GTP + H2O = GDP + phosphate + H(+)</text>
        <dbReference type="Rhea" id="RHEA:19669"/>
        <dbReference type="ChEBI" id="CHEBI:15377"/>
        <dbReference type="ChEBI" id="CHEBI:15378"/>
        <dbReference type="ChEBI" id="CHEBI:37565"/>
        <dbReference type="ChEBI" id="CHEBI:43474"/>
        <dbReference type="ChEBI" id="CHEBI:58189"/>
        <dbReference type="EC" id="3.6.5.2"/>
    </reaction>
    <physiologicalReaction direction="left-to-right" evidence="12">
        <dbReference type="Rhea" id="RHEA:19670"/>
    </physiologicalReaction>
</comment>
<evidence type="ECO:0000256" key="14">
    <source>
        <dbReference type="PIRSR" id="PIRSR606689-1"/>
    </source>
</evidence>
<evidence type="ECO:0000256" key="18">
    <source>
        <dbReference type="SAM" id="MobiDB-lite"/>
    </source>
</evidence>
<proteinExistence type="inferred from homology"/>
<dbReference type="Gene3D" id="2.60.40.790">
    <property type="match status" value="1"/>
</dbReference>
<gene>
    <name evidence="20" type="ORF">GE061_016279</name>
</gene>
<accession>A0A8S9XFJ8</accession>
<evidence type="ECO:0000256" key="10">
    <source>
        <dbReference type="ARBA" id="ARBA00023034"/>
    </source>
</evidence>
<dbReference type="InterPro" id="IPR002068">
    <property type="entry name" value="A-crystallin/Hsp20_dom"/>
</dbReference>
<dbReference type="EC" id="3.6.5.2" evidence="4"/>
<evidence type="ECO:0000313" key="21">
    <source>
        <dbReference type="Proteomes" id="UP000466442"/>
    </source>
</evidence>
<evidence type="ECO:0000256" key="3">
    <source>
        <dbReference type="ARBA" id="ARBA00007507"/>
    </source>
</evidence>
<evidence type="ECO:0000256" key="15">
    <source>
        <dbReference type="PIRSR" id="PIRSR606689-2"/>
    </source>
</evidence>
<feature type="binding site" evidence="13">
    <location>
        <position position="134"/>
    </location>
    <ligand>
        <name>GTP</name>
        <dbReference type="ChEBI" id="CHEBI:37565"/>
    </ligand>
</feature>
<dbReference type="GO" id="GO:0016192">
    <property type="term" value="P:vesicle-mediated transport"/>
    <property type="evidence" value="ECO:0007669"/>
    <property type="project" value="UniProtKB-KW"/>
</dbReference>
<keyword evidence="8" id="KW-0931">ER-Golgi transport</keyword>
<keyword evidence="9" id="KW-0653">Protein transport</keyword>
<feature type="compositionally biased region" description="Basic and acidic residues" evidence="18">
    <location>
        <begin position="403"/>
        <end position="418"/>
    </location>
</feature>
<dbReference type="GO" id="GO:0003925">
    <property type="term" value="F:G protein activity"/>
    <property type="evidence" value="ECO:0007669"/>
    <property type="project" value="UniProtKB-EC"/>
</dbReference>
<feature type="binding site" evidence="15">
    <location>
        <position position="56"/>
    </location>
    <ligand>
        <name>Mg(2+)</name>
        <dbReference type="ChEBI" id="CHEBI:18420"/>
    </ligand>
</feature>
<evidence type="ECO:0000313" key="20">
    <source>
        <dbReference type="EMBL" id="KAF6207830.1"/>
    </source>
</evidence>
<keyword evidence="11 14" id="KW-0342">GTP-binding</keyword>
<feature type="binding site" evidence="13">
    <location>
        <position position="135"/>
    </location>
    <ligand>
        <name>GTP</name>
        <dbReference type="ChEBI" id="CHEBI:37565"/>
    </ligand>
</feature>
<evidence type="ECO:0000256" key="11">
    <source>
        <dbReference type="ARBA" id="ARBA00023134"/>
    </source>
</evidence>
<keyword evidence="5" id="KW-0813">Transport</keyword>
<dbReference type="InterPro" id="IPR006689">
    <property type="entry name" value="Small_GTPase_ARF/SAR"/>
</dbReference>
<keyword evidence="10" id="KW-0333">Golgi apparatus</keyword>
<evidence type="ECO:0000256" key="16">
    <source>
        <dbReference type="PROSITE-ProRule" id="PRU00285"/>
    </source>
</evidence>
<dbReference type="PRINTS" id="PR00328">
    <property type="entry name" value="SAR1GTPBP"/>
</dbReference>
<dbReference type="SMART" id="SM00177">
    <property type="entry name" value="ARF"/>
    <property type="match status" value="1"/>
</dbReference>
<dbReference type="SMART" id="SM00178">
    <property type="entry name" value="SAR"/>
    <property type="match status" value="1"/>
</dbReference>
<protein>
    <recommendedName>
        <fullName evidence="4">small monomeric GTPase</fullName>
        <ecNumber evidence="4">3.6.5.2</ecNumber>
    </recommendedName>
</protein>
<evidence type="ECO:0000256" key="13">
    <source>
        <dbReference type="PIRSR" id="PIRSR606687-2"/>
    </source>
</evidence>
<dbReference type="PANTHER" id="PTHR45684">
    <property type="entry name" value="RE74312P"/>
    <property type="match status" value="1"/>
</dbReference>
<evidence type="ECO:0000256" key="8">
    <source>
        <dbReference type="ARBA" id="ARBA00022892"/>
    </source>
</evidence>
<dbReference type="AlphaFoldDB" id="A0A8S9XFJ8"/>
<dbReference type="GO" id="GO:0005525">
    <property type="term" value="F:GTP binding"/>
    <property type="evidence" value="ECO:0007669"/>
    <property type="project" value="UniProtKB-KW"/>
</dbReference>
<evidence type="ECO:0000256" key="5">
    <source>
        <dbReference type="ARBA" id="ARBA00022448"/>
    </source>
</evidence>
<dbReference type="Pfam" id="PF00011">
    <property type="entry name" value="HSP20"/>
    <property type="match status" value="1"/>
</dbReference>
<evidence type="ECO:0000256" key="7">
    <source>
        <dbReference type="ARBA" id="ARBA00022824"/>
    </source>
</evidence>
<dbReference type="Gene3D" id="3.40.50.300">
    <property type="entry name" value="P-loop containing nucleotide triphosphate hydrolases"/>
    <property type="match status" value="1"/>
</dbReference>
<comment type="similarity">
    <text evidence="3">Belongs to the small GTPase superfamily. SAR1 family.</text>
</comment>
<feature type="domain" description="SHSP" evidence="19">
    <location>
        <begin position="288"/>
        <end position="399"/>
    </location>
</feature>
<evidence type="ECO:0000256" key="2">
    <source>
        <dbReference type="ARBA" id="ARBA00004555"/>
    </source>
</evidence>
<comment type="similarity">
    <text evidence="16 17">Belongs to the small heat shock protein (HSP20) family.</text>
</comment>
<evidence type="ECO:0000256" key="12">
    <source>
        <dbReference type="ARBA" id="ARBA00047660"/>
    </source>
</evidence>
<dbReference type="GO" id="GO:0005783">
    <property type="term" value="C:endoplasmic reticulum"/>
    <property type="evidence" value="ECO:0007669"/>
    <property type="project" value="UniProtKB-SubCell"/>
</dbReference>
<comment type="caution">
    <text evidence="20">The sequence shown here is derived from an EMBL/GenBank/DDBJ whole genome shotgun (WGS) entry which is preliminary data.</text>
</comment>
<dbReference type="GO" id="GO:0046872">
    <property type="term" value="F:metal ion binding"/>
    <property type="evidence" value="ECO:0007669"/>
    <property type="project" value="UniProtKB-KW"/>
</dbReference>
<feature type="binding site" evidence="14">
    <location>
        <begin position="134"/>
        <end position="137"/>
    </location>
    <ligand>
        <name>GTP</name>
        <dbReference type="ChEBI" id="CHEBI:37565"/>
    </ligand>
</feature>
<feature type="region of interest" description="Disordered" evidence="18">
    <location>
        <begin position="389"/>
        <end position="418"/>
    </location>
</feature>
<dbReference type="PROSITE" id="PS01031">
    <property type="entry name" value="SHSP"/>
    <property type="match status" value="1"/>
</dbReference>
<feature type="binding site" evidence="14">
    <location>
        <position position="78"/>
    </location>
    <ligand>
        <name>GTP</name>
        <dbReference type="ChEBI" id="CHEBI:37565"/>
    </ligand>
</feature>
<dbReference type="Proteomes" id="UP000466442">
    <property type="component" value="Unassembled WGS sequence"/>
</dbReference>
<sequence length="418" mass="47432">MEAGKSSPIFWIFKSENRPFVSPHYNLKCSFGTGLLACWDIWGCGKNDRLAQHVPTLHPTSEELSIGNIRFTTFDLGGHTQARRVWKDYFPAVDAIVFLVDACDTSRLAESKAELDALLTDESLMNCPVLILGNKIDLPGAVSEDDLRNYFSLFGQTTGKSKTGLWRRIPLGGAIHRLNKRITSNHLENFLKKSRRRGSQSQAPHRKYRLHYFMRNSYFDFQPKSRQLNKMSLLPIVLNELLNEDRRAVTLGDIYDQHFGLGLEDFVLPGHRAISVPALRAGYLRPWRNLAAGESGVSTVKSDDKEFSVRLDVTHFKPEELKVSIDDQGFIKVEGAHEERSDEHGYITRQFTRRYKLPEDALPDTLASNLSSDGVLTLQAAKKPKEIKAGREIKIIKTNQPALKKEEQKPESQEKKRA</sequence>
<keyword evidence="15" id="KW-0460">Magnesium</keyword>
<dbReference type="PROSITE" id="PS51422">
    <property type="entry name" value="SAR1"/>
    <property type="match status" value="1"/>
</dbReference>
<dbReference type="InterPro" id="IPR008978">
    <property type="entry name" value="HSP20-like_chaperone"/>
</dbReference>
<dbReference type="OrthoDB" id="15478at2759"/>
<dbReference type="InterPro" id="IPR027417">
    <property type="entry name" value="P-loop_NTPase"/>
</dbReference>
<evidence type="ECO:0000259" key="19">
    <source>
        <dbReference type="PROSITE" id="PS01031"/>
    </source>
</evidence>
<dbReference type="InterPro" id="IPR006687">
    <property type="entry name" value="Small_GTPase_SAR1"/>
</dbReference>
<reference evidence="20" key="1">
    <citation type="journal article" date="2021" name="Mol. Ecol. Resour.">
        <title>Apolygus lucorum genome provides insights into omnivorousness and mesophyll feeding.</title>
        <authorList>
            <person name="Liu Y."/>
            <person name="Liu H."/>
            <person name="Wang H."/>
            <person name="Huang T."/>
            <person name="Liu B."/>
            <person name="Yang B."/>
            <person name="Yin L."/>
            <person name="Li B."/>
            <person name="Zhang Y."/>
            <person name="Zhang S."/>
            <person name="Jiang F."/>
            <person name="Zhang X."/>
            <person name="Ren Y."/>
            <person name="Wang B."/>
            <person name="Wang S."/>
            <person name="Lu Y."/>
            <person name="Wu K."/>
            <person name="Fan W."/>
            <person name="Wang G."/>
        </authorList>
    </citation>
    <scope>NUCLEOTIDE SEQUENCE</scope>
    <source>
        <strain evidence="20">12Hb</strain>
    </source>
</reference>
<feature type="binding site" evidence="13">
    <location>
        <position position="137"/>
    </location>
    <ligand>
        <name>GTP</name>
        <dbReference type="ChEBI" id="CHEBI:37565"/>
    </ligand>
</feature>
<dbReference type="SUPFAM" id="SSF49764">
    <property type="entry name" value="HSP20-like chaperones"/>
    <property type="match status" value="1"/>
</dbReference>
<keyword evidence="7" id="KW-0256">Endoplasmic reticulum</keyword>